<proteinExistence type="predicted"/>
<dbReference type="Pfam" id="PF18988">
    <property type="entry name" value="DUF5721"/>
    <property type="match status" value="1"/>
</dbReference>
<organism evidence="1 2">
    <name type="scientific">Diplocloster agilis</name>
    <dbReference type="NCBI Taxonomy" id="2850323"/>
    <lineage>
        <taxon>Bacteria</taxon>
        <taxon>Bacillati</taxon>
        <taxon>Bacillota</taxon>
        <taxon>Clostridia</taxon>
        <taxon>Lachnospirales</taxon>
        <taxon>Lachnospiraceae</taxon>
        <taxon>Diplocloster</taxon>
    </lineage>
</organism>
<accession>A0A949K2E9</accession>
<keyword evidence="2" id="KW-1185">Reference proteome</keyword>
<dbReference type="AlphaFoldDB" id="A0A949K2E9"/>
<dbReference type="EMBL" id="JAHQCW010000075">
    <property type="protein sequence ID" value="MBU9739688.1"/>
    <property type="molecule type" value="Genomic_DNA"/>
</dbReference>
<gene>
    <name evidence="1" type="ORF">KTH89_24430</name>
</gene>
<comment type="caution">
    <text evidence="1">The sequence shown here is derived from an EMBL/GenBank/DDBJ whole genome shotgun (WGS) entry which is preliminary data.</text>
</comment>
<reference evidence="1" key="1">
    <citation type="submission" date="2021-06" db="EMBL/GenBank/DDBJ databases">
        <title>Description of novel taxa of the family Lachnospiraceae.</title>
        <authorList>
            <person name="Chaplin A.V."/>
            <person name="Sokolova S.R."/>
            <person name="Pikina A.P."/>
            <person name="Korzhanova M."/>
            <person name="Belova V."/>
            <person name="Korostin D."/>
            <person name="Efimov B.A."/>
        </authorList>
    </citation>
    <scope>NUCLEOTIDE SEQUENCE</scope>
    <source>
        <strain evidence="1">ASD5720</strain>
    </source>
</reference>
<dbReference type="RefSeq" id="WP_238723436.1">
    <property type="nucleotide sequence ID" value="NZ_JAHQCW010000075.1"/>
</dbReference>
<evidence type="ECO:0000313" key="2">
    <source>
        <dbReference type="Proteomes" id="UP000712157"/>
    </source>
</evidence>
<name>A0A949K2E9_9FIRM</name>
<evidence type="ECO:0000313" key="1">
    <source>
        <dbReference type="EMBL" id="MBU9739688.1"/>
    </source>
</evidence>
<protein>
    <submittedName>
        <fullName evidence="1">Uncharacterized protein</fullName>
    </submittedName>
</protein>
<sequence length="168" mass="19603">MIALQIKDTKNFMNKLLLKDTFDHFLVSEAVVTTFNTFTVDGRLQRDFFTKEELEGPDLTDRGYSYWREIRPFCLELIKGKKTPLNFKFVFLLAPSNIRKLLDQSQLPFSADDVNGLFLNFKYNETGVSCTTGTSLKVFTLDKSLDHSWDQMVQKFFRKQEIDFDEIG</sequence>
<dbReference type="Proteomes" id="UP000712157">
    <property type="component" value="Unassembled WGS sequence"/>
</dbReference>
<dbReference type="InterPro" id="IPR043779">
    <property type="entry name" value="DUF5721"/>
</dbReference>